<name>A0ABV0PTF7_9TELE</name>
<dbReference type="InterPro" id="IPR007110">
    <property type="entry name" value="Ig-like_dom"/>
</dbReference>
<dbReference type="InterPro" id="IPR013106">
    <property type="entry name" value="Ig_V-set"/>
</dbReference>
<dbReference type="InterPro" id="IPR013783">
    <property type="entry name" value="Ig-like_fold"/>
</dbReference>
<keyword evidence="9" id="KW-0325">Glycoprotein</keyword>
<dbReference type="PROSITE" id="PS50835">
    <property type="entry name" value="IG_LIKE"/>
    <property type="match status" value="1"/>
</dbReference>
<dbReference type="InterPro" id="IPR003599">
    <property type="entry name" value="Ig_sub"/>
</dbReference>
<feature type="region of interest" description="Disordered" evidence="11">
    <location>
        <begin position="113"/>
        <end position="137"/>
    </location>
</feature>
<keyword evidence="10" id="KW-0393">Immunoglobulin domain</keyword>
<reference evidence="13 14" key="1">
    <citation type="submission" date="2021-06" db="EMBL/GenBank/DDBJ databases">
        <authorList>
            <person name="Palmer J.M."/>
        </authorList>
    </citation>
    <scope>NUCLEOTIDE SEQUENCE [LARGE SCALE GENOMIC DNA]</scope>
    <source>
        <strain evidence="13 14">GA_2019</strain>
        <tissue evidence="13">Muscle</tissue>
    </source>
</reference>
<evidence type="ECO:0000313" key="14">
    <source>
        <dbReference type="Proteomes" id="UP001476798"/>
    </source>
</evidence>
<evidence type="ECO:0000256" key="10">
    <source>
        <dbReference type="ARBA" id="ARBA00023319"/>
    </source>
</evidence>
<dbReference type="Gene3D" id="2.60.40.10">
    <property type="entry name" value="Immunoglobulins"/>
    <property type="match status" value="1"/>
</dbReference>
<comment type="caution">
    <text evidence="13">The sequence shown here is derived from an EMBL/GenBank/DDBJ whole genome shotgun (WGS) entry which is preliminary data.</text>
</comment>
<dbReference type="InterPro" id="IPR051713">
    <property type="entry name" value="T-cell_Activation_Regulation"/>
</dbReference>
<dbReference type="PANTHER" id="PTHR25466:SF14">
    <property type="entry name" value="BUTYROPHILIN SUBFAMILY 2 MEMBER A2-LIKE-RELATED"/>
    <property type="match status" value="1"/>
</dbReference>
<evidence type="ECO:0000256" key="1">
    <source>
        <dbReference type="ARBA" id="ARBA00004251"/>
    </source>
</evidence>
<feature type="non-terminal residue" evidence="13">
    <location>
        <position position="1"/>
    </location>
</feature>
<dbReference type="Proteomes" id="UP001476798">
    <property type="component" value="Unassembled WGS sequence"/>
</dbReference>
<feature type="domain" description="Ig-like" evidence="12">
    <location>
        <begin position="1"/>
        <end position="104"/>
    </location>
</feature>
<keyword evidence="2" id="KW-1003">Cell membrane</keyword>
<feature type="compositionally biased region" description="Polar residues" evidence="11">
    <location>
        <begin position="113"/>
        <end position="128"/>
    </location>
</feature>
<keyword evidence="4" id="KW-0732">Signal</keyword>
<evidence type="ECO:0000256" key="5">
    <source>
        <dbReference type="ARBA" id="ARBA00022989"/>
    </source>
</evidence>
<keyword evidence="5" id="KW-1133">Transmembrane helix</keyword>
<keyword evidence="8" id="KW-0675">Receptor</keyword>
<keyword evidence="6" id="KW-0472">Membrane</keyword>
<dbReference type="SMART" id="SM00409">
    <property type="entry name" value="IG"/>
    <property type="match status" value="1"/>
</dbReference>
<evidence type="ECO:0000256" key="9">
    <source>
        <dbReference type="ARBA" id="ARBA00023180"/>
    </source>
</evidence>
<keyword evidence="3" id="KW-0812">Transmembrane</keyword>
<dbReference type="EMBL" id="JAHRIO010084812">
    <property type="protein sequence ID" value="MEQ2186627.1"/>
    <property type="molecule type" value="Genomic_DNA"/>
</dbReference>
<evidence type="ECO:0000256" key="2">
    <source>
        <dbReference type="ARBA" id="ARBA00022475"/>
    </source>
</evidence>
<organism evidence="13 14">
    <name type="scientific">Goodea atripinnis</name>
    <dbReference type="NCBI Taxonomy" id="208336"/>
    <lineage>
        <taxon>Eukaryota</taxon>
        <taxon>Metazoa</taxon>
        <taxon>Chordata</taxon>
        <taxon>Craniata</taxon>
        <taxon>Vertebrata</taxon>
        <taxon>Euteleostomi</taxon>
        <taxon>Actinopterygii</taxon>
        <taxon>Neopterygii</taxon>
        <taxon>Teleostei</taxon>
        <taxon>Neoteleostei</taxon>
        <taxon>Acanthomorphata</taxon>
        <taxon>Ovalentaria</taxon>
        <taxon>Atherinomorphae</taxon>
        <taxon>Cyprinodontiformes</taxon>
        <taxon>Goodeidae</taxon>
        <taxon>Goodea</taxon>
    </lineage>
</organism>
<dbReference type="SUPFAM" id="SSF48726">
    <property type="entry name" value="Immunoglobulin"/>
    <property type="match status" value="1"/>
</dbReference>
<dbReference type="PANTHER" id="PTHR25466">
    <property type="entry name" value="T-LYMPHOCYTE ACTIVATION ANTIGEN"/>
    <property type="match status" value="1"/>
</dbReference>
<evidence type="ECO:0000256" key="4">
    <source>
        <dbReference type="ARBA" id="ARBA00022729"/>
    </source>
</evidence>
<comment type="subcellular location">
    <subcellularLocation>
        <location evidence="1">Cell membrane</location>
        <topology evidence="1">Single-pass type I membrane protein</topology>
    </subcellularLocation>
</comment>
<sequence>CQVEVEEGAESVLLPFTTTLDLPGDAKVEWMDSKNKKVHVYKNGSDKPDEQDQFYRNRTKMNEDLLKTGDLSLVLRRPTKRDSGEYRCGVYSKNIRRRKTVHLTVKAATVQVQNQPEDVRTRTSSTDPTPLMAEQSV</sequence>
<evidence type="ECO:0000256" key="7">
    <source>
        <dbReference type="ARBA" id="ARBA00023157"/>
    </source>
</evidence>
<evidence type="ECO:0000256" key="3">
    <source>
        <dbReference type="ARBA" id="ARBA00022692"/>
    </source>
</evidence>
<proteinExistence type="predicted"/>
<gene>
    <name evidence="13" type="ORF">GOODEAATRI_030509</name>
</gene>
<dbReference type="Pfam" id="PF07686">
    <property type="entry name" value="V-set"/>
    <property type="match status" value="1"/>
</dbReference>
<dbReference type="InterPro" id="IPR036179">
    <property type="entry name" value="Ig-like_dom_sf"/>
</dbReference>
<keyword evidence="7" id="KW-1015">Disulfide bond</keyword>
<evidence type="ECO:0000313" key="13">
    <source>
        <dbReference type="EMBL" id="MEQ2186627.1"/>
    </source>
</evidence>
<accession>A0ABV0PTF7</accession>
<keyword evidence="14" id="KW-1185">Reference proteome</keyword>
<evidence type="ECO:0000256" key="11">
    <source>
        <dbReference type="SAM" id="MobiDB-lite"/>
    </source>
</evidence>
<evidence type="ECO:0000259" key="12">
    <source>
        <dbReference type="PROSITE" id="PS50835"/>
    </source>
</evidence>
<evidence type="ECO:0000256" key="8">
    <source>
        <dbReference type="ARBA" id="ARBA00023170"/>
    </source>
</evidence>
<protein>
    <recommendedName>
        <fullName evidence="12">Ig-like domain-containing protein</fullName>
    </recommendedName>
</protein>
<evidence type="ECO:0000256" key="6">
    <source>
        <dbReference type="ARBA" id="ARBA00023136"/>
    </source>
</evidence>